<accession>A0AAV3PML3</accession>
<evidence type="ECO:0000313" key="1">
    <source>
        <dbReference type="EMBL" id="GAA0152992.1"/>
    </source>
</evidence>
<gene>
    <name evidence="1" type="ORF">LIER_11334</name>
</gene>
<proteinExistence type="predicted"/>
<dbReference type="EMBL" id="BAABME010002094">
    <property type="protein sequence ID" value="GAA0152992.1"/>
    <property type="molecule type" value="Genomic_DNA"/>
</dbReference>
<organism evidence="1 2">
    <name type="scientific">Lithospermum erythrorhizon</name>
    <name type="common">Purple gromwell</name>
    <name type="synonym">Lithospermum officinale var. erythrorhizon</name>
    <dbReference type="NCBI Taxonomy" id="34254"/>
    <lineage>
        <taxon>Eukaryota</taxon>
        <taxon>Viridiplantae</taxon>
        <taxon>Streptophyta</taxon>
        <taxon>Embryophyta</taxon>
        <taxon>Tracheophyta</taxon>
        <taxon>Spermatophyta</taxon>
        <taxon>Magnoliopsida</taxon>
        <taxon>eudicotyledons</taxon>
        <taxon>Gunneridae</taxon>
        <taxon>Pentapetalae</taxon>
        <taxon>asterids</taxon>
        <taxon>lamiids</taxon>
        <taxon>Boraginales</taxon>
        <taxon>Boraginaceae</taxon>
        <taxon>Boraginoideae</taxon>
        <taxon>Lithospermeae</taxon>
        <taxon>Lithospermum</taxon>
    </lineage>
</organism>
<sequence>MIIRLRRLASHLKLSIERGELIFLDNEWDKSKEKLQERINQRLSLADIISGKREKVGDGRSCRGKEEVL</sequence>
<comment type="caution">
    <text evidence="1">The sequence shown here is derived from an EMBL/GenBank/DDBJ whole genome shotgun (WGS) entry which is preliminary data.</text>
</comment>
<dbReference type="Proteomes" id="UP001454036">
    <property type="component" value="Unassembled WGS sequence"/>
</dbReference>
<evidence type="ECO:0000313" key="2">
    <source>
        <dbReference type="Proteomes" id="UP001454036"/>
    </source>
</evidence>
<keyword evidence="2" id="KW-1185">Reference proteome</keyword>
<dbReference type="AlphaFoldDB" id="A0AAV3PML3"/>
<reference evidence="1 2" key="1">
    <citation type="submission" date="2024-01" db="EMBL/GenBank/DDBJ databases">
        <title>The complete chloroplast genome sequence of Lithospermum erythrorhizon: insights into the phylogenetic relationship among Boraginaceae species and the maternal lineages of purple gromwells.</title>
        <authorList>
            <person name="Okada T."/>
            <person name="Watanabe K."/>
        </authorList>
    </citation>
    <scope>NUCLEOTIDE SEQUENCE [LARGE SCALE GENOMIC DNA]</scope>
</reference>
<protein>
    <submittedName>
        <fullName evidence="1">Uncharacterized protein</fullName>
    </submittedName>
</protein>
<name>A0AAV3PML3_LITER</name>